<dbReference type="NCBIfam" id="TIGR03357">
    <property type="entry name" value="VI_zyme"/>
    <property type="match status" value="1"/>
</dbReference>
<dbReference type="RefSeq" id="WP_189458361.1">
    <property type="nucleotide sequence ID" value="NZ_BMYO01000001.1"/>
</dbReference>
<accession>A0ABQ3GWJ2</accession>
<name>A0ABQ3GWJ2_9NEIS</name>
<dbReference type="PANTHER" id="PTHR38595">
    <property type="entry name" value="CYTOPLASMIC PROTEIN-RELATED"/>
    <property type="match status" value="1"/>
</dbReference>
<evidence type="ECO:0000313" key="3">
    <source>
        <dbReference type="Proteomes" id="UP000604737"/>
    </source>
</evidence>
<evidence type="ECO:0000313" key="2">
    <source>
        <dbReference type="EMBL" id="GHD56200.1"/>
    </source>
</evidence>
<proteinExistence type="predicted"/>
<protein>
    <recommendedName>
        <fullName evidence="1">IraD/Gp25-like domain-containing protein</fullName>
    </recommendedName>
</protein>
<dbReference type="SUPFAM" id="SSF160719">
    <property type="entry name" value="gpW/gp25-like"/>
    <property type="match status" value="1"/>
</dbReference>
<dbReference type="InterPro" id="IPR053176">
    <property type="entry name" value="T6SS_TssE1-like"/>
</dbReference>
<comment type="caution">
    <text evidence="2">The sequence shown here is derived from an EMBL/GenBank/DDBJ whole genome shotgun (WGS) entry which is preliminary data.</text>
</comment>
<gene>
    <name evidence="2" type="ORF">GCM10007350_02810</name>
</gene>
<dbReference type="PANTHER" id="PTHR38595:SF2">
    <property type="entry name" value="TYPE VI SECRETION SYSTEM BASEPLATE SUBUNIT TSSE"/>
    <property type="match status" value="1"/>
</dbReference>
<keyword evidence="3" id="KW-1185">Reference proteome</keyword>
<organism evidence="2 3">
    <name type="scientific">Jeongeupia chitinilytica</name>
    <dbReference type="NCBI Taxonomy" id="1041641"/>
    <lineage>
        <taxon>Bacteria</taxon>
        <taxon>Pseudomonadati</taxon>
        <taxon>Pseudomonadota</taxon>
        <taxon>Betaproteobacteria</taxon>
        <taxon>Neisseriales</taxon>
        <taxon>Chitinibacteraceae</taxon>
        <taxon>Jeongeupia</taxon>
    </lineage>
</organism>
<dbReference type="Proteomes" id="UP000604737">
    <property type="component" value="Unassembled WGS sequence"/>
</dbReference>
<feature type="domain" description="IraD/Gp25-like" evidence="1">
    <location>
        <begin position="37"/>
        <end position="127"/>
    </location>
</feature>
<reference evidence="3" key="1">
    <citation type="journal article" date="2019" name="Int. J. Syst. Evol. Microbiol.">
        <title>The Global Catalogue of Microorganisms (GCM) 10K type strain sequencing project: providing services to taxonomists for standard genome sequencing and annotation.</title>
        <authorList>
            <consortium name="The Broad Institute Genomics Platform"/>
            <consortium name="The Broad Institute Genome Sequencing Center for Infectious Disease"/>
            <person name="Wu L."/>
            <person name="Ma J."/>
        </authorList>
    </citation>
    <scope>NUCLEOTIDE SEQUENCE [LARGE SCALE GENOMIC DNA]</scope>
    <source>
        <strain evidence="3">KCTC 23701</strain>
    </source>
</reference>
<dbReference type="InterPro" id="IPR007048">
    <property type="entry name" value="IraD/Gp25-like"/>
</dbReference>
<dbReference type="Gene3D" id="3.10.450.40">
    <property type="match status" value="1"/>
</dbReference>
<dbReference type="EMBL" id="BMYO01000001">
    <property type="protein sequence ID" value="GHD56200.1"/>
    <property type="molecule type" value="Genomic_DNA"/>
</dbReference>
<sequence>MHAKPFRAPLFERLSDDAPDQDNDLTPHWHYDVDDVVRSIREELSRLLNTRREVLQNTGALSVIDYGVDDWSAFATTAPQQQRHTERQLTEAIRRFEPRIRDPQVRLVPLAGQAHRLGVQVSGGVVGHPEMLPIILINPEVAPAP</sequence>
<evidence type="ECO:0000259" key="1">
    <source>
        <dbReference type="Pfam" id="PF04965"/>
    </source>
</evidence>
<dbReference type="InterPro" id="IPR017737">
    <property type="entry name" value="TssE1-like"/>
</dbReference>
<dbReference type="Pfam" id="PF04965">
    <property type="entry name" value="GPW_gp25"/>
    <property type="match status" value="1"/>
</dbReference>